<organism evidence="1 2">
    <name type="scientific">Leptospira interrogans serovar Zanoni str. LT2156</name>
    <dbReference type="NCBI Taxonomy" id="1001601"/>
    <lineage>
        <taxon>Bacteria</taxon>
        <taxon>Pseudomonadati</taxon>
        <taxon>Spirochaetota</taxon>
        <taxon>Spirochaetia</taxon>
        <taxon>Leptospirales</taxon>
        <taxon>Leptospiraceae</taxon>
        <taxon>Leptospira</taxon>
    </lineage>
</organism>
<proteinExistence type="predicted"/>
<dbReference type="EMBL" id="AFMF02000016">
    <property type="protein sequence ID" value="EMM97581.1"/>
    <property type="molecule type" value="Genomic_DNA"/>
</dbReference>
<gene>
    <name evidence="1" type="ORF">LEP1GSC158_2994</name>
</gene>
<accession>M6I347</accession>
<protein>
    <submittedName>
        <fullName evidence="1">Uncharacterized protein</fullName>
    </submittedName>
</protein>
<sequence>MLFPTQRFASMEVRRIAFYNKLKSGKDFVFERILNLLIGKGAVSARTGPPIFSYVKFHIIEV</sequence>
<evidence type="ECO:0000313" key="2">
    <source>
        <dbReference type="Proteomes" id="UP000012089"/>
    </source>
</evidence>
<comment type="caution">
    <text evidence="1">The sequence shown here is derived from an EMBL/GenBank/DDBJ whole genome shotgun (WGS) entry which is preliminary data.</text>
</comment>
<name>M6I347_LEPIR</name>
<evidence type="ECO:0000313" key="1">
    <source>
        <dbReference type="EMBL" id="EMM97581.1"/>
    </source>
</evidence>
<dbReference type="Proteomes" id="UP000012089">
    <property type="component" value="Unassembled WGS sequence"/>
</dbReference>
<reference evidence="1 2" key="1">
    <citation type="submission" date="2013-01" db="EMBL/GenBank/DDBJ databases">
        <authorList>
            <person name="Harkins D.M."/>
            <person name="Durkin A.S."/>
            <person name="Brinkac L.M."/>
            <person name="Haft D.H."/>
            <person name="Selengut J.D."/>
            <person name="Sanka R."/>
            <person name="DePew J."/>
            <person name="Purushe J."/>
            <person name="Tulsiani S.M."/>
            <person name="Graham G.C."/>
            <person name="Burns M.-A."/>
            <person name="Dohnt M.F."/>
            <person name="Smythe L.D."/>
            <person name="McKay D.B."/>
            <person name="Craig S.B."/>
            <person name="Vinetz J.M."/>
            <person name="Sutton G.G."/>
            <person name="Nierman W.C."/>
            <person name="Fouts D.E."/>
        </authorList>
    </citation>
    <scope>NUCLEOTIDE SEQUENCE [LARGE SCALE GENOMIC DNA]</scope>
    <source>
        <strain evidence="1 2">LT2156</strain>
    </source>
</reference>
<dbReference type="AlphaFoldDB" id="M6I347"/>